<dbReference type="Proteomes" id="UP000054359">
    <property type="component" value="Unassembled WGS sequence"/>
</dbReference>
<proteinExistence type="predicted"/>
<dbReference type="OMA" id="QARFEMM"/>
<feature type="non-terminal residue" evidence="1">
    <location>
        <position position="137"/>
    </location>
</feature>
<name>A0A087TXK0_STEMI</name>
<sequence>MLIGRDLCLPYELLFDCPADVPSSPEKYIQDVQARFEMMQRSARERVNLMTEKMKTRYDTRSTGHRFNEGDKMWFWNPTRRNRLCPKLQSPWDDPYTVLNRLSGVMVRIRKSLNSMPKVVYYDSTIAPYYGHSPQYI</sequence>
<evidence type="ECO:0000313" key="1">
    <source>
        <dbReference type="EMBL" id="KFM69839.1"/>
    </source>
</evidence>
<dbReference type="EMBL" id="KK117211">
    <property type="protein sequence ID" value="KFM69839.1"/>
    <property type="molecule type" value="Genomic_DNA"/>
</dbReference>
<protein>
    <submittedName>
        <fullName evidence="1">Uncharacterized protein</fullName>
    </submittedName>
</protein>
<gene>
    <name evidence="1" type="ORF">X975_00318</name>
</gene>
<organism evidence="1 2">
    <name type="scientific">Stegodyphus mimosarum</name>
    <name type="common">African social velvet spider</name>
    <dbReference type="NCBI Taxonomy" id="407821"/>
    <lineage>
        <taxon>Eukaryota</taxon>
        <taxon>Metazoa</taxon>
        <taxon>Ecdysozoa</taxon>
        <taxon>Arthropoda</taxon>
        <taxon>Chelicerata</taxon>
        <taxon>Arachnida</taxon>
        <taxon>Araneae</taxon>
        <taxon>Araneomorphae</taxon>
        <taxon>Entelegynae</taxon>
        <taxon>Eresoidea</taxon>
        <taxon>Eresidae</taxon>
        <taxon>Stegodyphus</taxon>
    </lineage>
</organism>
<keyword evidence="2" id="KW-1185">Reference proteome</keyword>
<dbReference type="AlphaFoldDB" id="A0A087TXK0"/>
<evidence type="ECO:0000313" key="2">
    <source>
        <dbReference type="Proteomes" id="UP000054359"/>
    </source>
</evidence>
<reference evidence="1 2" key="1">
    <citation type="submission" date="2013-11" db="EMBL/GenBank/DDBJ databases">
        <title>Genome sequencing of Stegodyphus mimosarum.</title>
        <authorList>
            <person name="Bechsgaard J."/>
        </authorList>
    </citation>
    <scope>NUCLEOTIDE SEQUENCE [LARGE SCALE GENOMIC DNA]</scope>
</reference>
<accession>A0A087TXK0</accession>
<dbReference type="OrthoDB" id="6430889at2759"/>